<sequence>MDAIKCNDTLAISIHRVRNSDLNEHGTVYGGRTLDLIDGQASVAAMRVARTTVATASMDHIQFLRPFDLQDSMCMEAYVTGFGKRSIEVFTKVIGEHLMTGERFLGFTSFMTFVILEPEKQVNFTRVIPENAEQQALVAAYPQRLADRRIQRQAQQDFLQNISLNKPWLK</sequence>
<feature type="domain" description="HotDog ACOT-type" evidence="4">
    <location>
        <begin position="7"/>
        <end position="119"/>
    </location>
</feature>
<name>A0ABR8P8A7_9LACO</name>
<gene>
    <name evidence="5" type="ORF">DTK66_07555</name>
</gene>
<proteinExistence type="inferred from homology"/>
<evidence type="ECO:0000256" key="2">
    <source>
        <dbReference type="ARBA" id="ARBA00022801"/>
    </source>
</evidence>
<dbReference type="InterPro" id="IPR040170">
    <property type="entry name" value="Cytosol_ACT"/>
</dbReference>
<evidence type="ECO:0000313" key="5">
    <source>
        <dbReference type="EMBL" id="MBD5806948.1"/>
    </source>
</evidence>
<keyword evidence="2 3" id="KW-0378">Hydrolase</keyword>
<protein>
    <submittedName>
        <fullName evidence="5">Acyl-CoA thioesterase</fullName>
    </submittedName>
</protein>
<dbReference type="PANTHER" id="PTHR11049">
    <property type="entry name" value="ACYL COENZYME A THIOESTER HYDROLASE"/>
    <property type="match status" value="1"/>
</dbReference>
<dbReference type="InterPro" id="IPR029069">
    <property type="entry name" value="HotDog_dom_sf"/>
</dbReference>
<dbReference type="EMBL" id="QORN01000029">
    <property type="protein sequence ID" value="MBD5806948.1"/>
    <property type="molecule type" value="Genomic_DNA"/>
</dbReference>
<organism evidence="5 6">
    <name type="scientific">Limosilactobacillus walteri</name>
    <dbReference type="NCBI Taxonomy" id="2268022"/>
    <lineage>
        <taxon>Bacteria</taxon>
        <taxon>Bacillati</taxon>
        <taxon>Bacillota</taxon>
        <taxon>Bacilli</taxon>
        <taxon>Lactobacillales</taxon>
        <taxon>Lactobacillaceae</taxon>
        <taxon>Limosilactobacillus</taxon>
    </lineage>
</organism>
<dbReference type="SUPFAM" id="SSF54637">
    <property type="entry name" value="Thioesterase/thiol ester dehydrase-isomerase"/>
    <property type="match status" value="1"/>
</dbReference>
<dbReference type="InterPro" id="IPR006683">
    <property type="entry name" value="Thioestr_dom"/>
</dbReference>
<evidence type="ECO:0000256" key="3">
    <source>
        <dbReference type="PROSITE-ProRule" id="PRU01106"/>
    </source>
</evidence>
<accession>A0ABR8P8A7</accession>
<evidence type="ECO:0000259" key="4">
    <source>
        <dbReference type="PROSITE" id="PS51770"/>
    </source>
</evidence>
<comment type="caution">
    <text evidence="5">The sequence shown here is derived from an EMBL/GenBank/DDBJ whole genome shotgun (WGS) entry which is preliminary data.</text>
</comment>
<dbReference type="Pfam" id="PF03061">
    <property type="entry name" value="4HBT"/>
    <property type="match status" value="1"/>
</dbReference>
<reference evidence="5 6" key="1">
    <citation type="submission" date="2018-07" db="EMBL/GenBank/DDBJ databases">
        <title>Phylogenomic Insights into understanding Host Adaptation of Lactobacillus reuteri by a novel species, Lactobacillus spp. M31.</title>
        <authorList>
            <person name="Sharma S."/>
            <person name="Patil P."/>
            <person name="Korpole S."/>
            <person name="Patil P.B."/>
        </authorList>
    </citation>
    <scope>NUCLEOTIDE SEQUENCE [LARGE SCALE GENOMIC DNA]</scope>
    <source>
        <strain evidence="5 6">M31</strain>
    </source>
</reference>
<evidence type="ECO:0000313" key="6">
    <source>
        <dbReference type="Proteomes" id="UP000704341"/>
    </source>
</evidence>
<dbReference type="InterPro" id="IPR033120">
    <property type="entry name" value="HOTDOG_ACOT"/>
</dbReference>
<evidence type="ECO:0000256" key="1">
    <source>
        <dbReference type="ARBA" id="ARBA00010458"/>
    </source>
</evidence>
<dbReference type="Proteomes" id="UP000704341">
    <property type="component" value="Unassembled WGS sequence"/>
</dbReference>
<dbReference type="PANTHER" id="PTHR11049:SF24">
    <property type="entry name" value="CYTOSOLIC ACYL COENZYME A THIOESTER HYDROLASE"/>
    <property type="match status" value="1"/>
</dbReference>
<dbReference type="PROSITE" id="PS51770">
    <property type="entry name" value="HOTDOG_ACOT"/>
    <property type="match status" value="1"/>
</dbReference>
<dbReference type="Gene3D" id="3.10.129.10">
    <property type="entry name" value="Hotdog Thioesterase"/>
    <property type="match status" value="1"/>
</dbReference>
<dbReference type="RefSeq" id="WP_153930355.1">
    <property type="nucleotide sequence ID" value="NZ_QORN01000029.1"/>
</dbReference>
<comment type="similarity">
    <text evidence="1">Belongs to the acyl coenzyme A hydrolase family.</text>
</comment>
<dbReference type="CDD" id="cd03442">
    <property type="entry name" value="BFIT_BACH"/>
    <property type="match status" value="1"/>
</dbReference>
<keyword evidence="6" id="KW-1185">Reference proteome</keyword>